<proteinExistence type="predicted"/>
<organism evidence="1 2">
    <name type="scientific">Paenibacillus aquistagni</name>
    <dbReference type="NCBI Taxonomy" id="1852522"/>
    <lineage>
        <taxon>Bacteria</taxon>
        <taxon>Bacillati</taxon>
        <taxon>Bacillota</taxon>
        <taxon>Bacilli</taxon>
        <taxon>Bacillales</taxon>
        <taxon>Paenibacillaceae</taxon>
        <taxon>Paenibacillus</taxon>
    </lineage>
</organism>
<protein>
    <recommendedName>
        <fullName evidence="3">Zinc-finger</fullName>
    </recommendedName>
</protein>
<dbReference type="OrthoDB" id="2679416at2"/>
<evidence type="ECO:0000313" key="1">
    <source>
        <dbReference type="EMBL" id="SMG26656.1"/>
    </source>
</evidence>
<keyword evidence="2" id="KW-1185">Reference proteome</keyword>
<reference evidence="1 2" key="1">
    <citation type="submission" date="2017-04" db="EMBL/GenBank/DDBJ databases">
        <authorList>
            <person name="Afonso C.L."/>
            <person name="Miller P.J."/>
            <person name="Scott M.A."/>
            <person name="Spackman E."/>
            <person name="Goraichik I."/>
            <person name="Dimitrov K.M."/>
            <person name="Suarez D.L."/>
            <person name="Swayne D.E."/>
        </authorList>
    </citation>
    <scope>NUCLEOTIDE SEQUENCE [LARGE SCALE GENOMIC DNA]</scope>
    <source>
        <strain evidence="1 2">11</strain>
    </source>
</reference>
<dbReference type="RefSeq" id="WP_085493658.1">
    <property type="nucleotide sequence ID" value="NZ_FXAZ01000001.1"/>
</dbReference>
<name>A0A1X7JG23_9BACL</name>
<dbReference type="STRING" id="1852522.SAMN06295960_1523"/>
<accession>A0A1X7JG23</accession>
<dbReference type="EMBL" id="FXAZ01000001">
    <property type="protein sequence ID" value="SMG26656.1"/>
    <property type="molecule type" value="Genomic_DNA"/>
</dbReference>
<dbReference type="Proteomes" id="UP000193834">
    <property type="component" value="Unassembled WGS sequence"/>
</dbReference>
<dbReference type="AlphaFoldDB" id="A0A1X7JG23"/>
<sequence>MECAEALEWLPEYAGMPADDPQRLAIEEHLLECEACAEQYRIWAASEEWDESLIDWEDEEENELEVSSSFRPELVMERIYNESGWLMPVQRRGYRMSPLLRNKLAGIIAFCVSIFICSIVVLAVRADQEIPSIPTTGLVPTAIAGETSPNAIQIELPGAGTSEPFLLHVAPTIPGYWIALSLIGIIATLLLVNWLTRVRS</sequence>
<evidence type="ECO:0008006" key="3">
    <source>
        <dbReference type="Google" id="ProtNLM"/>
    </source>
</evidence>
<gene>
    <name evidence="1" type="ORF">SAMN06295960_1523</name>
</gene>
<evidence type="ECO:0000313" key="2">
    <source>
        <dbReference type="Proteomes" id="UP000193834"/>
    </source>
</evidence>